<feature type="compositionally biased region" description="Basic residues" evidence="1">
    <location>
        <begin position="138"/>
        <end position="157"/>
    </location>
</feature>
<feature type="compositionally biased region" description="Basic residues" evidence="1">
    <location>
        <begin position="197"/>
        <end position="212"/>
    </location>
</feature>
<feature type="compositionally biased region" description="Low complexity" evidence="1">
    <location>
        <begin position="112"/>
        <end position="128"/>
    </location>
</feature>
<feature type="compositionally biased region" description="Low complexity" evidence="1">
    <location>
        <begin position="50"/>
        <end position="59"/>
    </location>
</feature>
<feature type="compositionally biased region" description="Low complexity" evidence="1">
    <location>
        <begin position="289"/>
        <end position="310"/>
    </location>
</feature>
<dbReference type="Proteomes" id="UP001153328">
    <property type="component" value="Unassembled WGS sequence"/>
</dbReference>
<accession>A0A9W4E8T2</accession>
<keyword evidence="3" id="KW-1185">Reference proteome</keyword>
<reference evidence="2" key="1">
    <citation type="submission" date="2021-06" db="EMBL/GenBank/DDBJ databases">
        <authorList>
            <person name="Arsene-Ploetze F."/>
        </authorList>
    </citation>
    <scope>NUCLEOTIDE SEQUENCE</scope>
    <source>
        <strain evidence="2">SBRY1</strain>
    </source>
</reference>
<dbReference type="EMBL" id="CAJVAX010000005">
    <property type="protein sequence ID" value="CAG7619298.1"/>
    <property type="molecule type" value="Genomic_DNA"/>
</dbReference>
<feature type="compositionally biased region" description="Basic residues" evidence="1">
    <location>
        <begin position="371"/>
        <end position="381"/>
    </location>
</feature>
<protein>
    <submittedName>
        <fullName evidence="2">Uncharacterized protein</fullName>
    </submittedName>
</protein>
<feature type="compositionally biased region" description="Basic and acidic residues" evidence="1">
    <location>
        <begin position="261"/>
        <end position="273"/>
    </location>
</feature>
<dbReference type="AlphaFoldDB" id="A0A9W4E8T2"/>
<proteinExistence type="predicted"/>
<evidence type="ECO:0000313" key="3">
    <source>
        <dbReference type="Proteomes" id="UP001153328"/>
    </source>
</evidence>
<feature type="compositionally biased region" description="Basic residues" evidence="1">
    <location>
        <begin position="76"/>
        <end position="111"/>
    </location>
</feature>
<feature type="compositionally biased region" description="Basic residues" evidence="1">
    <location>
        <begin position="24"/>
        <end position="49"/>
    </location>
</feature>
<evidence type="ECO:0000313" key="2">
    <source>
        <dbReference type="EMBL" id="CAG7619298.1"/>
    </source>
</evidence>
<feature type="compositionally biased region" description="Low complexity" evidence="1">
    <location>
        <begin position="339"/>
        <end position="359"/>
    </location>
</feature>
<comment type="caution">
    <text evidence="2">The sequence shown here is derived from an EMBL/GenBank/DDBJ whole genome shotgun (WGS) entry which is preliminary data.</text>
</comment>
<sequence>MVAVGHGARIPQALQPGAAGRDRRGGRRDPRRRSRAVRHRRRGERRRRAGAAALDPAGRGPRGRRAGGGVREPLVRPRHGLRRRRPEAVRRPRQTPRHPARTGRLRHRGRAPRLPGRAGPLRPLPGGRHQAARPEAVRRHRAGRGGPHRGRPRRRGLRLLGLRDHPRQARGPAAGRLLRPRRRRPQLAGRLAGGARGRARPGRGPRARRRTAAARRIPLRPLPAGAAGTVLVTSGAGRVEVTGSIDSPVGGPRAARPPRPCLDETRAQSDHRTITRGRGAVAARRRMGAVRQRLGACDTGQRAQGAVGQGQDRRPPAARGGRARRRGRTAPLGAPPPAAAAHPLPGRRCLAARQPPAQAADDRLHPQAARAGRHRPGRRGRPGPAGPRPRLVLDHRLSPAAGTRGVAPAPRPLLLRRP</sequence>
<gene>
    <name evidence="2" type="ORF">SBRY_130069</name>
</gene>
<evidence type="ECO:0000256" key="1">
    <source>
        <dbReference type="SAM" id="MobiDB-lite"/>
    </source>
</evidence>
<feature type="region of interest" description="Disordered" evidence="1">
    <location>
        <begin position="1"/>
        <end position="212"/>
    </location>
</feature>
<name>A0A9W4E8T2_9ACTN</name>
<organism evidence="2 3">
    <name type="scientific">Actinacidiphila bryophytorum</name>
    <dbReference type="NCBI Taxonomy" id="1436133"/>
    <lineage>
        <taxon>Bacteria</taxon>
        <taxon>Bacillati</taxon>
        <taxon>Actinomycetota</taxon>
        <taxon>Actinomycetes</taxon>
        <taxon>Kitasatosporales</taxon>
        <taxon>Streptomycetaceae</taxon>
        <taxon>Actinacidiphila</taxon>
    </lineage>
</organism>
<feature type="region of interest" description="Disordered" evidence="1">
    <location>
        <begin position="242"/>
        <end position="418"/>
    </location>
</feature>